<dbReference type="EMBL" id="JACCCV010000001">
    <property type="protein sequence ID" value="NYF50296.1"/>
    <property type="molecule type" value="Genomic_DNA"/>
</dbReference>
<dbReference type="InterPro" id="IPR023302">
    <property type="entry name" value="Pept_S9A_N"/>
</dbReference>
<feature type="domain" description="Peptidase S9A N-terminal" evidence="2">
    <location>
        <begin position="21"/>
        <end position="94"/>
    </location>
</feature>
<dbReference type="AlphaFoldDB" id="A0A7Y9NJ26"/>
<proteinExistence type="predicted"/>
<reference evidence="3 4" key="1">
    <citation type="submission" date="2020-07" db="EMBL/GenBank/DDBJ databases">
        <title>Genomic Encyclopedia of Type Strains, Phase IV (KMG-V): Genome sequencing to study the core and pangenomes of soil and plant-associated prokaryotes.</title>
        <authorList>
            <person name="Whitman W."/>
        </authorList>
    </citation>
    <scope>NUCLEOTIDE SEQUENCE [LARGE SCALE GENOMIC DNA]</scope>
    <source>
        <strain evidence="3 4">M8UP30</strain>
    </source>
</reference>
<evidence type="ECO:0000256" key="1">
    <source>
        <dbReference type="SAM" id="MobiDB-lite"/>
    </source>
</evidence>
<accession>A0A7Y9NJ26</accession>
<dbReference type="InterPro" id="IPR051167">
    <property type="entry name" value="Prolyl_oligopep/macrocyclase"/>
</dbReference>
<comment type="caution">
    <text evidence="3">The sequence shown here is derived from an EMBL/GenBank/DDBJ whole genome shotgun (WGS) entry which is preliminary data.</text>
</comment>
<feature type="compositionally biased region" description="Polar residues" evidence="1">
    <location>
        <begin position="1"/>
        <end position="19"/>
    </location>
</feature>
<evidence type="ECO:0000259" key="2">
    <source>
        <dbReference type="Pfam" id="PF02897"/>
    </source>
</evidence>
<dbReference type="GO" id="GO:0070012">
    <property type="term" value="F:oligopeptidase activity"/>
    <property type="evidence" value="ECO:0007669"/>
    <property type="project" value="TreeGrafter"/>
</dbReference>
<dbReference type="PANTHER" id="PTHR42881">
    <property type="entry name" value="PROLYL ENDOPEPTIDASE"/>
    <property type="match status" value="1"/>
</dbReference>
<protein>
    <submittedName>
        <fullName evidence="3">Protease II</fullName>
    </submittedName>
</protein>
<dbReference type="SUPFAM" id="SSF50993">
    <property type="entry name" value="Peptidase/esterase 'gauge' domain"/>
    <property type="match status" value="1"/>
</dbReference>
<keyword evidence="3" id="KW-0645">Protease</keyword>
<evidence type="ECO:0000313" key="3">
    <source>
        <dbReference type="EMBL" id="NYF50296.1"/>
    </source>
</evidence>
<dbReference type="Pfam" id="PF02897">
    <property type="entry name" value="Peptidase_S9_N"/>
    <property type="match status" value="1"/>
</dbReference>
<sequence>MTTNSAVASPSPETTSALTYPTARRVEQTDDYFGATVSDPYRWMEDVDSSELKTWVDAENEVTQAYLSQVPSRETMQRRLMELINFERYTAPASWDSLFLLAQQRVAESECHLLAGRSGG</sequence>
<evidence type="ECO:0000313" key="4">
    <source>
        <dbReference type="Proteomes" id="UP000534186"/>
    </source>
</evidence>
<dbReference type="PANTHER" id="PTHR42881:SF2">
    <property type="entry name" value="PROLYL ENDOPEPTIDASE"/>
    <property type="match status" value="1"/>
</dbReference>
<dbReference type="InterPro" id="IPR029058">
    <property type="entry name" value="AB_hydrolase_fold"/>
</dbReference>
<feature type="region of interest" description="Disordered" evidence="1">
    <location>
        <begin position="1"/>
        <end position="22"/>
    </location>
</feature>
<dbReference type="GO" id="GO:0005829">
    <property type="term" value="C:cytosol"/>
    <property type="evidence" value="ECO:0007669"/>
    <property type="project" value="TreeGrafter"/>
</dbReference>
<gene>
    <name evidence="3" type="ORF">HDF12_000661</name>
</gene>
<keyword evidence="3" id="KW-0378">Hydrolase</keyword>
<dbReference type="GO" id="GO:0006508">
    <property type="term" value="P:proteolysis"/>
    <property type="evidence" value="ECO:0007669"/>
    <property type="project" value="UniProtKB-KW"/>
</dbReference>
<name>A0A7Y9NJ26_9BACT</name>
<organism evidence="3 4">
    <name type="scientific">Tunturiibacter lichenicola</name>
    <dbReference type="NCBI Taxonomy" id="2051959"/>
    <lineage>
        <taxon>Bacteria</taxon>
        <taxon>Pseudomonadati</taxon>
        <taxon>Acidobacteriota</taxon>
        <taxon>Terriglobia</taxon>
        <taxon>Terriglobales</taxon>
        <taxon>Acidobacteriaceae</taxon>
        <taxon>Tunturiibacter</taxon>
    </lineage>
</organism>
<dbReference type="GO" id="GO:0004252">
    <property type="term" value="F:serine-type endopeptidase activity"/>
    <property type="evidence" value="ECO:0007669"/>
    <property type="project" value="InterPro"/>
</dbReference>
<dbReference type="Gene3D" id="3.40.50.1820">
    <property type="entry name" value="alpha/beta hydrolase"/>
    <property type="match status" value="1"/>
</dbReference>
<dbReference type="Proteomes" id="UP000534186">
    <property type="component" value="Unassembled WGS sequence"/>
</dbReference>